<dbReference type="Proteomes" id="UP000537775">
    <property type="component" value="Unassembled WGS sequence"/>
</dbReference>
<dbReference type="GO" id="GO:0032259">
    <property type="term" value="P:methylation"/>
    <property type="evidence" value="ECO:0007669"/>
    <property type="project" value="UniProtKB-KW"/>
</dbReference>
<dbReference type="PROSITE" id="PS51679">
    <property type="entry name" value="SAM_MT_C5"/>
    <property type="match status" value="1"/>
</dbReference>
<dbReference type="PANTHER" id="PTHR10629:SF52">
    <property type="entry name" value="DNA (CYTOSINE-5)-METHYLTRANSFERASE 1"/>
    <property type="match status" value="1"/>
</dbReference>
<dbReference type="AlphaFoldDB" id="A0A7X0FS67"/>
<evidence type="ECO:0000313" key="9">
    <source>
        <dbReference type="Proteomes" id="UP000537775"/>
    </source>
</evidence>
<gene>
    <name evidence="8" type="ORF">HD594_003022</name>
</gene>
<dbReference type="InterPro" id="IPR029063">
    <property type="entry name" value="SAM-dependent_MTases_sf"/>
</dbReference>
<evidence type="ECO:0000256" key="6">
    <source>
        <dbReference type="RuleBase" id="RU000416"/>
    </source>
</evidence>
<dbReference type="EC" id="2.1.1.37" evidence="7"/>
<dbReference type="GO" id="GO:0003886">
    <property type="term" value="F:DNA (cytosine-5-)-methyltransferase activity"/>
    <property type="evidence" value="ECO:0007669"/>
    <property type="project" value="UniProtKB-EC"/>
</dbReference>
<evidence type="ECO:0000256" key="4">
    <source>
        <dbReference type="ARBA" id="ARBA00022747"/>
    </source>
</evidence>
<dbReference type="InterPro" id="IPR001525">
    <property type="entry name" value="C5_MeTfrase"/>
</dbReference>
<sequence>MTLRFTLGELFSGPGGMALGAHLAARETGTALKHGWANDYDESTVATYIANIEGATAKSVICQDVRSLDIDSLPHIDGFAFGFPCNDYSLVGENRGLKGEFGPLFSYGVRVLERHEPEWFVAENVSGLRSSNGGDDFKLILDAIRNAGPGYRITPHLYRFEDYGVPQRRHRIIVVGVREDVPINFEVPAPTHPDRSQWTSASEALAGIPATAPNHEITRQSSTVVRRLELIDPGENAFNAKRMSDELRLNVKGATLSQIYKRLHPDRPSYTITGSGGGGTHGYHWAEPRALTNRERARIQTFPDDFEFIGRKENVRRQVGMAVPPQGAFHIFRALFRSFQGVSYPTIPANLSADGMPVAPQEEVDA</sequence>
<dbReference type="GO" id="GO:0044027">
    <property type="term" value="P:negative regulation of gene expression via chromosomal CpG island methylation"/>
    <property type="evidence" value="ECO:0007669"/>
    <property type="project" value="TreeGrafter"/>
</dbReference>
<keyword evidence="2 5" id="KW-0808">Transferase</keyword>
<dbReference type="Gene3D" id="3.40.50.150">
    <property type="entry name" value="Vaccinia Virus protein VP39"/>
    <property type="match status" value="1"/>
</dbReference>
<keyword evidence="1 5" id="KW-0489">Methyltransferase</keyword>
<dbReference type="NCBIfam" id="TIGR00675">
    <property type="entry name" value="dcm"/>
    <property type="match status" value="1"/>
</dbReference>
<evidence type="ECO:0000256" key="2">
    <source>
        <dbReference type="ARBA" id="ARBA00022679"/>
    </source>
</evidence>
<evidence type="ECO:0000256" key="1">
    <source>
        <dbReference type="ARBA" id="ARBA00022603"/>
    </source>
</evidence>
<dbReference type="SUPFAM" id="SSF53335">
    <property type="entry name" value="S-adenosyl-L-methionine-dependent methyltransferases"/>
    <property type="match status" value="1"/>
</dbReference>
<dbReference type="RefSeq" id="WP_271171142.1">
    <property type="nucleotide sequence ID" value="NZ_BAAAJR010000001.1"/>
</dbReference>
<dbReference type="GO" id="GO:0009307">
    <property type="term" value="P:DNA restriction-modification system"/>
    <property type="evidence" value="ECO:0007669"/>
    <property type="project" value="UniProtKB-KW"/>
</dbReference>
<comment type="catalytic activity">
    <reaction evidence="7">
        <text>a 2'-deoxycytidine in DNA + S-adenosyl-L-methionine = a 5-methyl-2'-deoxycytidine in DNA + S-adenosyl-L-homocysteine + H(+)</text>
        <dbReference type="Rhea" id="RHEA:13681"/>
        <dbReference type="Rhea" id="RHEA-COMP:11369"/>
        <dbReference type="Rhea" id="RHEA-COMP:11370"/>
        <dbReference type="ChEBI" id="CHEBI:15378"/>
        <dbReference type="ChEBI" id="CHEBI:57856"/>
        <dbReference type="ChEBI" id="CHEBI:59789"/>
        <dbReference type="ChEBI" id="CHEBI:85452"/>
        <dbReference type="ChEBI" id="CHEBI:85454"/>
        <dbReference type="EC" id="2.1.1.37"/>
    </reaction>
</comment>
<comment type="caution">
    <text evidence="8">The sequence shown here is derived from an EMBL/GenBank/DDBJ whole genome shotgun (WGS) entry which is preliminary data.</text>
</comment>
<name>A0A7X0FS67_9MICO</name>
<dbReference type="EMBL" id="JACHML010000001">
    <property type="protein sequence ID" value="MBB6392709.1"/>
    <property type="molecule type" value="Genomic_DNA"/>
</dbReference>
<dbReference type="PROSITE" id="PS00094">
    <property type="entry name" value="C5_MTASE_1"/>
    <property type="match status" value="1"/>
</dbReference>
<evidence type="ECO:0000256" key="5">
    <source>
        <dbReference type="PROSITE-ProRule" id="PRU01016"/>
    </source>
</evidence>
<reference evidence="8 9" key="1">
    <citation type="submission" date="2020-08" db="EMBL/GenBank/DDBJ databases">
        <title>Sequencing the genomes of 1000 actinobacteria strains.</title>
        <authorList>
            <person name="Klenk H.-P."/>
        </authorList>
    </citation>
    <scope>NUCLEOTIDE SEQUENCE [LARGE SCALE GENOMIC DNA]</scope>
    <source>
        <strain evidence="8 9">DSM 12511</strain>
    </source>
</reference>
<dbReference type="PANTHER" id="PTHR10629">
    <property type="entry name" value="CYTOSINE-SPECIFIC METHYLTRANSFERASE"/>
    <property type="match status" value="1"/>
</dbReference>
<dbReference type="InterPro" id="IPR050390">
    <property type="entry name" value="C5-Methyltransferase"/>
</dbReference>
<evidence type="ECO:0000256" key="7">
    <source>
        <dbReference type="RuleBase" id="RU000417"/>
    </source>
</evidence>
<accession>A0A7X0FS67</accession>
<organism evidence="8 9">
    <name type="scientific">Microbacterium thalassium</name>
    <dbReference type="NCBI Taxonomy" id="362649"/>
    <lineage>
        <taxon>Bacteria</taxon>
        <taxon>Bacillati</taxon>
        <taxon>Actinomycetota</taxon>
        <taxon>Actinomycetes</taxon>
        <taxon>Micrococcales</taxon>
        <taxon>Microbacteriaceae</taxon>
        <taxon>Microbacterium</taxon>
    </lineage>
</organism>
<protein>
    <recommendedName>
        <fullName evidence="7">Cytosine-specific methyltransferase</fullName>
        <ecNumber evidence="7">2.1.1.37</ecNumber>
    </recommendedName>
</protein>
<keyword evidence="4" id="KW-0680">Restriction system</keyword>
<keyword evidence="3 5" id="KW-0949">S-adenosyl-L-methionine</keyword>
<keyword evidence="9" id="KW-1185">Reference proteome</keyword>
<feature type="active site" evidence="5">
    <location>
        <position position="85"/>
    </location>
</feature>
<dbReference type="PRINTS" id="PR00105">
    <property type="entry name" value="C5METTRFRASE"/>
</dbReference>
<proteinExistence type="inferred from homology"/>
<dbReference type="InterPro" id="IPR018117">
    <property type="entry name" value="C5_DNA_meth_AS"/>
</dbReference>
<dbReference type="Gene3D" id="3.90.120.10">
    <property type="entry name" value="DNA Methylase, subunit A, domain 2"/>
    <property type="match status" value="1"/>
</dbReference>
<evidence type="ECO:0000256" key="3">
    <source>
        <dbReference type="ARBA" id="ARBA00022691"/>
    </source>
</evidence>
<dbReference type="GO" id="GO:0003677">
    <property type="term" value="F:DNA binding"/>
    <property type="evidence" value="ECO:0007669"/>
    <property type="project" value="TreeGrafter"/>
</dbReference>
<evidence type="ECO:0000313" key="8">
    <source>
        <dbReference type="EMBL" id="MBB6392709.1"/>
    </source>
</evidence>
<comment type="similarity">
    <text evidence="5 6">Belongs to the class I-like SAM-binding methyltransferase superfamily. C5-methyltransferase family.</text>
</comment>
<dbReference type="Pfam" id="PF00145">
    <property type="entry name" value="DNA_methylase"/>
    <property type="match status" value="1"/>
</dbReference>